<dbReference type="EMBL" id="JACEOL010000006">
    <property type="protein sequence ID" value="MBA4601175.1"/>
    <property type="molecule type" value="Genomic_DNA"/>
</dbReference>
<dbReference type="SUPFAM" id="SSF51735">
    <property type="entry name" value="NAD(P)-binding Rossmann-fold domains"/>
    <property type="match status" value="1"/>
</dbReference>
<dbReference type="GO" id="GO:0015940">
    <property type="term" value="P:pantothenate biosynthetic process"/>
    <property type="evidence" value="ECO:0007669"/>
    <property type="project" value="UniProtKB-UniPathway"/>
</dbReference>
<dbReference type="InterPro" id="IPR013328">
    <property type="entry name" value="6PGD_dom2"/>
</dbReference>
<evidence type="ECO:0000256" key="7">
    <source>
        <dbReference type="ARBA" id="ARBA00022857"/>
    </source>
</evidence>
<dbReference type="SUPFAM" id="SSF48179">
    <property type="entry name" value="6-phosphogluconate dehydrogenase C-terminal domain-like"/>
    <property type="match status" value="1"/>
</dbReference>
<comment type="pathway">
    <text evidence="2 11">Cofactor biosynthesis; (R)-pantothenate biosynthesis; (R)-pantoate from 3-methyl-2-oxobutanoate: step 2/2.</text>
</comment>
<evidence type="ECO:0000313" key="14">
    <source>
        <dbReference type="EMBL" id="MBA4601175.1"/>
    </source>
</evidence>
<dbReference type="InterPro" id="IPR008927">
    <property type="entry name" value="6-PGluconate_DH-like_C_sf"/>
</dbReference>
<comment type="function">
    <text evidence="1 11">Catalyzes the NADPH-dependent reduction of ketopantoate into pantoic acid.</text>
</comment>
<proteinExistence type="inferred from homology"/>
<organism evidence="14 15">
    <name type="scientific">Thermoactinomyces mirandus</name>
    <dbReference type="NCBI Taxonomy" id="2756294"/>
    <lineage>
        <taxon>Bacteria</taxon>
        <taxon>Bacillati</taxon>
        <taxon>Bacillota</taxon>
        <taxon>Bacilli</taxon>
        <taxon>Bacillales</taxon>
        <taxon>Thermoactinomycetaceae</taxon>
        <taxon>Thermoactinomyces</taxon>
    </lineage>
</organism>
<evidence type="ECO:0000256" key="9">
    <source>
        <dbReference type="ARBA" id="ARBA00032024"/>
    </source>
</evidence>
<feature type="domain" description="Ketopantoate reductase C-terminal" evidence="13">
    <location>
        <begin position="181"/>
        <end position="303"/>
    </location>
</feature>
<dbReference type="Pfam" id="PF02558">
    <property type="entry name" value="ApbA"/>
    <property type="match status" value="1"/>
</dbReference>
<evidence type="ECO:0000256" key="11">
    <source>
        <dbReference type="RuleBase" id="RU362068"/>
    </source>
</evidence>
<dbReference type="Gene3D" id="3.40.50.720">
    <property type="entry name" value="NAD(P)-binding Rossmann-like Domain"/>
    <property type="match status" value="1"/>
</dbReference>
<sequence length="308" mass="34798">MRIAVWGGGSLGLLWSARLASKFDHLLLVTHSERQADAINRAGIDLTNQAGEQKNLKVRAKQADLVMEDAPFDMILVMVKQYHLPVVFALLQKAVHPGTQVLFFQNGWGHQTLLQELSSSCRTYLVVTTEGALKCGDQQVIHTGKGISRVGAFPGKQAEPSPALQELFVKTGPGLFQYDENVLQRVWEKLTINCVINPMTAWYEIRNGELLNPEYEEEKKAILAEVIHVASLEGIQLSEQHMWKQIQQVCLQTAMNLSSMLQDLNNKRVTEIDFMNGAIVRLGKKHRVETPANWLWVSRIQEKEKFML</sequence>
<gene>
    <name evidence="14" type="ORF">H2C83_02305</name>
</gene>
<evidence type="ECO:0000256" key="5">
    <source>
        <dbReference type="ARBA" id="ARBA00019465"/>
    </source>
</evidence>
<evidence type="ECO:0000313" key="15">
    <source>
        <dbReference type="Proteomes" id="UP000538292"/>
    </source>
</evidence>
<dbReference type="GO" id="GO:0005737">
    <property type="term" value="C:cytoplasm"/>
    <property type="evidence" value="ECO:0007669"/>
    <property type="project" value="TreeGrafter"/>
</dbReference>
<keyword evidence="7 11" id="KW-0521">NADP</keyword>
<evidence type="ECO:0000256" key="1">
    <source>
        <dbReference type="ARBA" id="ARBA00002919"/>
    </source>
</evidence>
<comment type="caution">
    <text evidence="14">The sequence shown here is derived from an EMBL/GenBank/DDBJ whole genome shotgun (WGS) entry which is preliminary data.</text>
</comment>
<comment type="similarity">
    <text evidence="3 11">Belongs to the ketopantoate reductase family.</text>
</comment>
<evidence type="ECO:0000259" key="13">
    <source>
        <dbReference type="Pfam" id="PF08546"/>
    </source>
</evidence>
<keyword evidence="6 11" id="KW-0566">Pantothenate biosynthesis</keyword>
<evidence type="ECO:0000256" key="3">
    <source>
        <dbReference type="ARBA" id="ARBA00007870"/>
    </source>
</evidence>
<dbReference type="PANTHER" id="PTHR43765">
    <property type="entry name" value="2-DEHYDROPANTOATE 2-REDUCTASE-RELATED"/>
    <property type="match status" value="1"/>
</dbReference>
<dbReference type="Gene3D" id="1.10.1040.10">
    <property type="entry name" value="N-(1-d-carboxylethyl)-l-norvaline Dehydrogenase, domain 2"/>
    <property type="match status" value="1"/>
</dbReference>
<dbReference type="InterPro" id="IPR036291">
    <property type="entry name" value="NAD(P)-bd_dom_sf"/>
</dbReference>
<evidence type="ECO:0000256" key="8">
    <source>
        <dbReference type="ARBA" id="ARBA00023002"/>
    </source>
</evidence>
<evidence type="ECO:0000256" key="6">
    <source>
        <dbReference type="ARBA" id="ARBA00022655"/>
    </source>
</evidence>
<feature type="domain" description="Ketopantoate reductase N-terminal" evidence="12">
    <location>
        <begin position="3"/>
        <end position="154"/>
    </location>
</feature>
<dbReference type="AlphaFoldDB" id="A0A7W2AR40"/>
<dbReference type="RefSeq" id="WP_246333693.1">
    <property type="nucleotide sequence ID" value="NZ_JACEOL010000006.1"/>
</dbReference>
<dbReference type="GO" id="GO:0050661">
    <property type="term" value="F:NADP binding"/>
    <property type="evidence" value="ECO:0007669"/>
    <property type="project" value="TreeGrafter"/>
</dbReference>
<reference evidence="14 15" key="1">
    <citation type="submission" date="2020-07" db="EMBL/GenBank/DDBJ databases">
        <title>Thermoactinomyces phylogeny.</title>
        <authorList>
            <person name="Dunlap C."/>
        </authorList>
    </citation>
    <scope>NUCLEOTIDE SEQUENCE [LARGE SCALE GENOMIC DNA]</scope>
    <source>
        <strain evidence="14 15">AMNI-1</strain>
    </source>
</reference>
<evidence type="ECO:0000256" key="2">
    <source>
        <dbReference type="ARBA" id="ARBA00004994"/>
    </source>
</evidence>
<dbReference type="InterPro" id="IPR013752">
    <property type="entry name" value="KPA_reductase"/>
</dbReference>
<dbReference type="UniPathway" id="UPA00028">
    <property type="reaction ID" value="UER00004"/>
</dbReference>
<keyword evidence="8 11" id="KW-0560">Oxidoreductase</keyword>
<dbReference type="GO" id="GO:0008677">
    <property type="term" value="F:2-dehydropantoate 2-reductase activity"/>
    <property type="evidence" value="ECO:0007669"/>
    <property type="project" value="UniProtKB-EC"/>
</dbReference>
<dbReference type="InterPro" id="IPR013332">
    <property type="entry name" value="KPR_N"/>
</dbReference>
<dbReference type="InterPro" id="IPR003710">
    <property type="entry name" value="ApbA"/>
</dbReference>
<evidence type="ECO:0000259" key="12">
    <source>
        <dbReference type="Pfam" id="PF02558"/>
    </source>
</evidence>
<name>A0A7W2AR40_9BACL</name>
<evidence type="ECO:0000256" key="4">
    <source>
        <dbReference type="ARBA" id="ARBA00013014"/>
    </source>
</evidence>
<comment type="catalytic activity">
    <reaction evidence="10 11">
        <text>(R)-pantoate + NADP(+) = 2-dehydropantoate + NADPH + H(+)</text>
        <dbReference type="Rhea" id="RHEA:16233"/>
        <dbReference type="ChEBI" id="CHEBI:11561"/>
        <dbReference type="ChEBI" id="CHEBI:15378"/>
        <dbReference type="ChEBI" id="CHEBI:15980"/>
        <dbReference type="ChEBI" id="CHEBI:57783"/>
        <dbReference type="ChEBI" id="CHEBI:58349"/>
        <dbReference type="EC" id="1.1.1.169"/>
    </reaction>
</comment>
<protein>
    <recommendedName>
        <fullName evidence="5 11">2-dehydropantoate 2-reductase</fullName>
        <ecNumber evidence="4 11">1.1.1.169</ecNumber>
    </recommendedName>
    <alternativeName>
        <fullName evidence="9 11">Ketopantoate reductase</fullName>
    </alternativeName>
</protein>
<dbReference type="PANTHER" id="PTHR43765:SF2">
    <property type="entry name" value="2-DEHYDROPANTOATE 2-REDUCTASE"/>
    <property type="match status" value="1"/>
</dbReference>
<dbReference type="Pfam" id="PF08546">
    <property type="entry name" value="ApbA_C"/>
    <property type="match status" value="1"/>
</dbReference>
<dbReference type="Proteomes" id="UP000538292">
    <property type="component" value="Unassembled WGS sequence"/>
</dbReference>
<keyword evidence="15" id="KW-1185">Reference proteome</keyword>
<dbReference type="NCBIfam" id="TIGR00745">
    <property type="entry name" value="apbA_panE"/>
    <property type="match status" value="1"/>
</dbReference>
<dbReference type="InterPro" id="IPR050838">
    <property type="entry name" value="Ketopantoate_reductase"/>
</dbReference>
<dbReference type="EC" id="1.1.1.169" evidence="4 11"/>
<accession>A0A7W2AR40</accession>
<evidence type="ECO:0000256" key="10">
    <source>
        <dbReference type="ARBA" id="ARBA00048793"/>
    </source>
</evidence>